<evidence type="ECO:0000313" key="1">
    <source>
        <dbReference type="EMBL" id="AWB47366.1"/>
    </source>
</evidence>
<dbReference type="KEGG" id="geh:HYN69_01560"/>
<gene>
    <name evidence="1" type="ORF">HYN69_01560</name>
</gene>
<dbReference type="OrthoDB" id="9783963at2"/>
<reference evidence="1 2" key="1">
    <citation type="submission" date="2018-04" db="EMBL/GenBank/DDBJ databases">
        <title>Genome sequencing of Gemmobacter.</title>
        <authorList>
            <person name="Yi H."/>
            <person name="Baek M.-G."/>
        </authorList>
    </citation>
    <scope>NUCLEOTIDE SEQUENCE [LARGE SCALE GENOMIC DNA]</scope>
    <source>
        <strain evidence="1 2">HYN0069</strain>
    </source>
</reference>
<evidence type="ECO:0008006" key="3">
    <source>
        <dbReference type="Google" id="ProtNLM"/>
    </source>
</evidence>
<name>A0A2S0UHS7_9RHOB</name>
<dbReference type="RefSeq" id="WP_108434195.1">
    <property type="nucleotide sequence ID" value="NZ_CP028918.1"/>
</dbReference>
<dbReference type="AlphaFoldDB" id="A0A2S0UHS7"/>
<dbReference type="Proteomes" id="UP000244496">
    <property type="component" value="Chromosome"/>
</dbReference>
<protein>
    <recommendedName>
        <fullName evidence="3">NYN domain-containing protein</fullName>
    </recommendedName>
</protein>
<sequence>MTSLSPVSGPAASRVAVLIDGDNIPQSFRPEIDRHAREMGRVVSGQVFGDIALHSDWAKEAGEKTERPILALVKELIRTKGDATGLEIVRLNSLHGTIGFRASQTPEKQWRAWLRARPDHFELDPKGPESRVRLVASASATAPNAARSGP</sequence>
<organism evidence="1 2">
    <name type="scientific">Paragemmobacter aquarius</name>
    <dbReference type="NCBI Taxonomy" id="2169400"/>
    <lineage>
        <taxon>Bacteria</taxon>
        <taxon>Pseudomonadati</taxon>
        <taxon>Pseudomonadota</taxon>
        <taxon>Alphaproteobacteria</taxon>
        <taxon>Rhodobacterales</taxon>
        <taxon>Paracoccaceae</taxon>
        <taxon>Paragemmobacter</taxon>
    </lineage>
</organism>
<keyword evidence="2" id="KW-1185">Reference proteome</keyword>
<evidence type="ECO:0000313" key="2">
    <source>
        <dbReference type="Proteomes" id="UP000244496"/>
    </source>
</evidence>
<proteinExistence type="predicted"/>
<accession>A0A2S0UHS7</accession>
<dbReference type="EMBL" id="CP028918">
    <property type="protein sequence ID" value="AWB47366.1"/>
    <property type="molecule type" value="Genomic_DNA"/>
</dbReference>